<evidence type="ECO:0000313" key="3">
    <source>
        <dbReference type="EMBL" id="CAB9501107.1"/>
    </source>
</evidence>
<dbReference type="Proteomes" id="UP001153069">
    <property type="component" value="Unassembled WGS sequence"/>
</dbReference>
<sequence>MNFPQDEFNLLSGLGYEPTMEEQMAEVKTQEATPEVATISAAATAASATKPKKGLTQLSPNFVPTNYSVILGRGKGAYNYVGNKRCRVIVKSFLGEYNKCNTRQERSVQVTKVLEIIREACPIGAFVKNENGSWYSVDEKIAREKIFTMFRDCQNSQARRSSSSSLRSSLRSTSSSPHKMTASPSVQVSFPEPQPVVSENLKKPLTSISASREEPAVDHLPPPADIFEPIMFDDEDSLGESLGSNCGSFYDIDSCSLCTI</sequence>
<feature type="domain" description="DUF6824" evidence="2">
    <location>
        <begin position="69"/>
        <end position="152"/>
    </location>
</feature>
<organism evidence="3 4">
    <name type="scientific">Seminavis robusta</name>
    <dbReference type="NCBI Taxonomy" id="568900"/>
    <lineage>
        <taxon>Eukaryota</taxon>
        <taxon>Sar</taxon>
        <taxon>Stramenopiles</taxon>
        <taxon>Ochrophyta</taxon>
        <taxon>Bacillariophyta</taxon>
        <taxon>Bacillariophyceae</taxon>
        <taxon>Bacillariophycidae</taxon>
        <taxon>Naviculales</taxon>
        <taxon>Naviculaceae</taxon>
        <taxon>Seminavis</taxon>
    </lineage>
</organism>
<feature type="compositionally biased region" description="Low complexity" evidence="1">
    <location>
        <begin position="159"/>
        <end position="176"/>
    </location>
</feature>
<protein>
    <recommendedName>
        <fullName evidence="2">DUF6824 domain-containing protein</fullName>
    </recommendedName>
</protein>
<dbReference type="EMBL" id="CAICTM010000099">
    <property type="protein sequence ID" value="CAB9501107.1"/>
    <property type="molecule type" value="Genomic_DNA"/>
</dbReference>
<reference evidence="3" key="1">
    <citation type="submission" date="2020-06" db="EMBL/GenBank/DDBJ databases">
        <authorList>
            <consortium name="Plant Systems Biology data submission"/>
        </authorList>
    </citation>
    <scope>NUCLEOTIDE SEQUENCE</scope>
    <source>
        <strain evidence="3">D6</strain>
    </source>
</reference>
<dbReference type="AlphaFoldDB" id="A0A9N8DD70"/>
<gene>
    <name evidence="3" type="ORF">SEMRO_100_G051130.2</name>
</gene>
<proteinExistence type="predicted"/>
<name>A0A9N8DD70_9STRA</name>
<comment type="caution">
    <text evidence="3">The sequence shown here is derived from an EMBL/GenBank/DDBJ whole genome shotgun (WGS) entry which is preliminary data.</text>
</comment>
<evidence type="ECO:0000313" key="4">
    <source>
        <dbReference type="Proteomes" id="UP001153069"/>
    </source>
</evidence>
<accession>A0A9N8DD70</accession>
<dbReference type="InterPro" id="IPR049227">
    <property type="entry name" value="DUF6824"/>
</dbReference>
<dbReference type="Pfam" id="PF20710">
    <property type="entry name" value="DUF6824"/>
    <property type="match status" value="1"/>
</dbReference>
<keyword evidence="4" id="KW-1185">Reference proteome</keyword>
<evidence type="ECO:0000256" key="1">
    <source>
        <dbReference type="SAM" id="MobiDB-lite"/>
    </source>
</evidence>
<evidence type="ECO:0000259" key="2">
    <source>
        <dbReference type="Pfam" id="PF20710"/>
    </source>
</evidence>
<feature type="region of interest" description="Disordered" evidence="1">
    <location>
        <begin position="158"/>
        <end position="192"/>
    </location>
</feature>